<reference evidence="2 3" key="1">
    <citation type="submission" date="2019-07" db="EMBL/GenBank/DDBJ databases">
        <authorList>
            <person name="Cremers G."/>
        </authorList>
    </citation>
    <scope>NUCLEOTIDE SEQUENCE [LARGE SCALE GENOMIC DNA]</scope>
</reference>
<keyword evidence="1" id="KW-0472">Membrane</keyword>
<dbReference type="EMBL" id="CABIKM010000011">
    <property type="protein sequence ID" value="VUZ84375.1"/>
    <property type="molecule type" value="Genomic_DNA"/>
</dbReference>
<evidence type="ECO:0008006" key="4">
    <source>
        <dbReference type="Google" id="ProtNLM"/>
    </source>
</evidence>
<gene>
    <name evidence="2" type="ORF">MELA_00746</name>
</gene>
<organism evidence="2 3">
    <name type="scientific">Candidatus Methylomirabilis lanthanidiphila</name>
    <dbReference type="NCBI Taxonomy" id="2211376"/>
    <lineage>
        <taxon>Bacteria</taxon>
        <taxon>Candidatus Methylomirabilota</taxon>
        <taxon>Candidatus Methylomirabilia</taxon>
        <taxon>Candidatus Methylomirabilales</taxon>
        <taxon>Candidatus Methylomirabilaceae</taxon>
        <taxon>Candidatus Methylomirabilis</taxon>
    </lineage>
</organism>
<keyword evidence="3" id="KW-1185">Reference proteome</keyword>
<accession>A0A564ZGE7</accession>
<evidence type="ECO:0000256" key="1">
    <source>
        <dbReference type="SAM" id="Phobius"/>
    </source>
</evidence>
<dbReference type="AlphaFoldDB" id="A0A564ZGE7"/>
<protein>
    <recommendedName>
        <fullName evidence="4">Flp/Fap pilin component</fullName>
    </recommendedName>
</protein>
<sequence>MKELKERIRRPLNNERGAEIVEVGIWLALIVAISIALITLLGTDVQNAFTTITGAM</sequence>
<keyword evidence="1" id="KW-0812">Transmembrane</keyword>
<evidence type="ECO:0000313" key="3">
    <source>
        <dbReference type="Proteomes" id="UP000334340"/>
    </source>
</evidence>
<evidence type="ECO:0000313" key="2">
    <source>
        <dbReference type="EMBL" id="VUZ84375.1"/>
    </source>
</evidence>
<keyword evidence="1" id="KW-1133">Transmembrane helix</keyword>
<dbReference type="Proteomes" id="UP000334340">
    <property type="component" value="Unassembled WGS sequence"/>
</dbReference>
<feature type="transmembrane region" description="Helical" evidence="1">
    <location>
        <begin position="20"/>
        <end position="41"/>
    </location>
</feature>
<name>A0A564ZGE7_9BACT</name>
<proteinExistence type="predicted"/>